<keyword evidence="1" id="KW-0812">Transmembrane</keyword>
<proteinExistence type="predicted"/>
<gene>
    <name evidence="2" type="ORF">F1737_04645</name>
</gene>
<feature type="transmembrane region" description="Helical" evidence="1">
    <location>
        <begin position="266"/>
        <end position="285"/>
    </location>
</feature>
<organism evidence="2 3">
    <name type="scientific">Methanochimaera problematica</name>
    <dbReference type="NCBI Taxonomy" id="2609417"/>
    <lineage>
        <taxon>Archaea</taxon>
        <taxon>Methanobacteriati</taxon>
        <taxon>Methanobacteriota</taxon>
        <taxon>Stenosarchaea group</taxon>
        <taxon>Methanomicrobia</taxon>
        <taxon>Methanomicrobiales</taxon>
        <taxon>Methanomicrobiaceae</taxon>
        <taxon>Methanochimaera</taxon>
    </lineage>
</organism>
<feature type="transmembrane region" description="Helical" evidence="1">
    <location>
        <begin position="39"/>
        <end position="57"/>
    </location>
</feature>
<feature type="transmembrane region" description="Helical" evidence="1">
    <location>
        <begin position="345"/>
        <end position="369"/>
    </location>
</feature>
<dbReference type="Proteomes" id="UP001301797">
    <property type="component" value="Chromosome"/>
</dbReference>
<feature type="transmembrane region" description="Helical" evidence="1">
    <location>
        <begin position="381"/>
        <end position="401"/>
    </location>
</feature>
<dbReference type="KEGG" id="mefw:F1737_04645"/>
<keyword evidence="3" id="KW-1185">Reference proteome</keyword>
<dbReference type="RefSeq" id="WP_317137618.1">
    <property type="nucleotide sequence ID" value="NZ_CP043875.1"/>
</dbReference>
<feature type="transmembrane region" description="Helical" evidence="1">
    <location>
        <begin position="114"/>
        <end position="136"/>
    </location>
</feature>
<evidence type="ECO:0000313" key="3">
    <source>
        <dbReference type="Proteomes" id="UP001301797"/>
    </source>
</evidence>
<keyword evidence="1" id="KW-0472">Membrane</keyword>
<dbReference type="GeneID" id="85229440"/>
<dbReference type="AlphaFoldDB" id="A0AA97FDI0"/>
<name>A0AA97FDI0_9EURY</name>
<feature type="transmembrane region" description="Helical" evidence="1">
    <location>
        <begin position="156"/>
        <end position="178"/>
    </location>
</feature>
<dbReference type="EMBL" id="CP043875">
    <property type="protein sequence ID" value="WOF16043.1"/>
    <property type="molecule type" value="Genomic_DNA"/>
</dbReference>
<reference evidence="2 3" key="1">
    <citation type="submission" date="2019-09" db="EMBL/GenBank/DDBJ databases">
        <title>The complete genome of Methanoplanus sp. FWC-SCC4.</title>
        <authorList>
            <person name="Chen S.-C."/>
            <person name="Zhou Y.-Z."/>
            <person name="Lai M.-C."/>
        </authorList>
    </citation>
    <scope>NUCLEOTIDE SEQUENCE [LARGE SCALE GENOMIC DNA]</scope>
    <source>
        <strain evidence="2 3">FWC-SCC4</strain>
    </source>
</reference>
<evidence type="ECO:0000313" key="2">
    <source>
        <dbReference type="EMBL" id="WOF16043.1"/>
    </source>
</evidence>
<accession>A0AA97FDI0</accession>
<evidence type="ECO:0000256" key="1">
    <source>
        <dbReference type="SAM" id="Phobius"/>
    </source>
</evidence>
<sequence length="420" mass="49302">MVDKVVSAIDNIAQFFLAVIICVSGVFSIFAVLLDHPVIGIWLVNVFILADVSFNHWKKVSQLNREKDYQLTWEELSQLNRKKDYQLTREKFFKLNQNEVSQLNLKELSRLKKYGLTASILFLPLFLVPTLWFLIFGQSYLFTIFNYEWAGAALPSFTTIMVVTTFFLLGLFVVLPWLSGLISKMGIYHASDREYLEEEYRGFIKKCKRFGKQFVEVCKRLCKQFIERCKRFREERKLFGFVHALNSYLDFHHESDMECFRKKCKLVGFVYALISVPLIISYLMYLRSFDMQFDLTGAVLVMISTTVTLLVIRINSNPSKDRINRPEGVTPKQHDSLIKTHKERILSFLFSLIFAQWILTIIALTTVIRQDSEFKFGTEPSIVWGFIALFLVVLIFATYIGERILRWRHPHDQIYGRNYR</sequence>
<feature type="transmembrane region" description="Helical" evidence="1">
    <location>
        <begin position="291"/>
        <end position="312"/>
    </location>
</feature>
<keyword evidence="1" id="KW-1133">Transmembrane helix</keyword>
<protein>
    <submittedName>
        <fullName evidence="2">Uncharacterized protein</fullName>
    </submittedName>
</protein>
<feature type="transmembrane region" description="Helical" evidence="1">
    <location>
        <begin position="12"/>
        <end position="33"/>
    </location>
</feature>